<name>A0A7D8V0I9_9HELO</name>
<dbReference type="InterPro" id="IPR036812">
    <property type="entry name" value="NAD(P)_OxRdtase_dom_sf"/>
</dbReference>
<dbReference type="SUPFAM" id="SSF51430">
    <property type="entry name" value="NAD(P)-linked oxidoreductase"/>
    <property type="match status" value="1"/>
</dbReference>
<feature type="domain" description="NADP-dependent oxidoreductase" evidence="2">
    <location>
        <begin position="16"/>
        <end position="305"/>
    </location>
</feature>
<reference evidence="3 4" key="1">
    <citation type="submission" date="2018-05" db="EMBL/GenBank/DDBJ databases">
        <title>Whole genome sequencing for identification of molecular markers to develop diagnostic detection tools for the regulated plant pathogen Lachnellula willkommii.</title>
        <authorList>
            <person name="Giroux E."/>
            <person name="Bilodeau G."/>
        </authorList>
    </citation>
    <scope>NUCLEOTIDE SEQUENCE [LARGE SCALE GENOMIC DNA]</scope>
    <source>
        <strain evidence="3 4">CBS 625.97</strain>
    </source>
</reference>
<dbReference type="OrthoDB" id="2310150at2759"/>
<evidence type="ECO:0000259" key="2">
    <source>
        <dbReference type="Pfam" id="PF00248"/>
    </source>
</evidence>
<sequence>MSTTPVRPIFGGTFLHRKFTPESATEDIYNRLEAGSCTHIDIGHIAKGIEEWIGKTGGGKRFYIDSKTPGGLAPGTSNRAGILQHARELHEFLVIEGKVDVYYIHMPDPSLPITEMLAGINDAHQAGYFARFGLSNFPMTDVENIHSICTVNGWALPTGYQGSYSAISRKPETVVLPTLRRLGISFHAYSPLCGGFLTKTPEQIRGGGEDAGKFSKSGGLHAEMYNSMYNKPSYLQALEMWAKVAEQAGCSKAELALRWLAYDSALSTEIYGDAVCIGASSGKQLSETLEWFKKGSVGEEARRKIAEIWRVVEGDAPLDNYDSFFRDNRERYFVPGARTQVSRPAEQVLDSKETRE</sequence>
<evidence type="ECO:0000313" key="4">
    <source>
        <dbReference type="Proteomes" id="UP000481288"/>
    </source>
</evidence>
<dbReference type="GO" id="GO:0016491">
    <property type="term" value="F:oxidoreductase activity"/>
    <property type="evidence" value="ECO:0007669"/>
    <property type="project" value="UniProtKB-KW"/>
</dbReference>
<dbReference type="PANTHER" id="PTHR43364:SF4">
    <property type="entry name" value="NAD(P)-LINKED OXIDOREDUCTASE SUPERFAMILY PROTEIN"/>
    <property type="match status" value="1"/>
</dbReference>
<dbReference type="PANTHER" id="PTHR43364">
    <property type="entry name" value="NADH-SPECIFIC METHYLGLYOXAL REDUCTASE-RELATED"/>
    <property type="match status" value="1"/>
</dbReference>
<evidence type="ECO:0000313" key="3">
    <source>
        <dbReference type="EMBL" id="TVY57080.1"/>
    </source>
</evidence>
<keyword evidence="1" id="KW-0560">Oxidoreductase</keyword>
<proteinExistence type="predicted"/>
<dbReference type="Gene3D" id="3.20.20.100">
    <property type="entry name" value="NADP-dependent oxidoreductase domain"/>
    <property type="match status" value="1"/>
</dbReference>
<dbReference type="Pfam" id="PF00248">
    <property type="entry name" value="Aldo_ket_red"/>
    <property type="match status" value="1"/>
</dbReference>
<keyword evidence="4" id="KW-1185">Reference proteome</keyword>
<dbReference type="Proteomes" id="UP000481288">
    <property type="component" value="Unassembled WGS sequence"/>
</dbReference>
<dbReference type="EMBL" id="QGMG01000114">
    <property type="protein sequence ID" value="TVY57080.1"/>
    <property type="molecule type" value="Genomic_DNA"/>
</dbReference>
<evidence type="ECO:0000256" key="1">
    <source>
        <dbReference type="ARBA" id="ARBA00023002"/>
    </source>
</evidence>
<organism evidence="3 4">
    <name type="scientific">Lachnellula cervina</name>
    <dbReference type="NCBI Taxonomy" id="1316786"/>
    <lineage>
        <taxon>Eukaryota</taxon>
        <taxon>Fungi</taxon>
        <taxon>Dikarya</taxon>
        <taxon>Ascomycota</taxon>
        <taxon>Pezizomycotina</taxon>
        <taxon>Leotiomycetes</taxon>
        <taxon>Helotiales</taxon>
        <taxon>Lachnaceae</taxon>
        <taxon>Lachnellula</taxon>
    </lineage>
</organism>
<dbReference type="AlphaFoldDB" id="A0A7D8V0I9"/>
<accession>A0A7D8V0I9</accession>
<gene>
    <name evidence="3" type="primary">sirO_3</name>
    <name evidence="3" type="ORF">LCER1_G002433</name>
</gene>
<dbReference type="InterPro" id="IPR050523">
    <property type="entry name" value="AKR_Detox_Biosynth"/>
</dbReference>
<dbReference type="InterPro" id="IPR023210">
    <property type="entry name" value="NADP_OxRdtase_dom"/>
</dbReference>
<protein>
    <submittedName>
        <fullName evidence="3">Oxidoreductase sirO</fullName>
    </submittedName>
</protein>
<comment type="caution">
    <text evidence="3">The sequence shown here is derived from an EMBL/GenBank/DDBJ whole genome shotgun (WGS) entry which is preliminary data.</text>
</comment>